<feature type="signal peptide" evidence="1">
    <location>
        <begin position="1"/>
        <end position="31"/>
    </location>
</feature>
<gene>
    <name evidence="2" type="ORF">HD595_000166</name>
</gene>
<sequence>MKHIAKSAAAALLCVPALSLPALSPSAPALASDRPAWEHTAGELRNALLTTDDGLSGYEVRHVATGTAARFLAGRTRQRSWAGRLVPARCRTSATAGLLFDPAKVARFPDAPAAAVEMWGDRALGETLVSVPGDLPRAAVEGRLPRGCGAFRARHGGKTITIRVRRLSEDVLPDIPGATVSGFKRVTPAGVWGNTRPGETNLIVVRSGRLVLETFTDAFGPVDAYSAEFTLKAWRQALERLR</sequence>
<reference evidence="2 3" key="1">
    <citation type="submission" date="2022-06" db="EMBL/GenBank/DDBJ databases">
        <title>Sequencing the genomes of 1000 actinobacteria strains.</title>
        <authorList>
            <person name="Klenk H.-P."/>
        </authorList>
    </citation>
    <scope>NUCLEOTIDE SEQUENCE [LARGE SCALE GENOMIC DNA]</scope>
    <source>
        <strain evidence="2 3">DSM 44170</strain>
    </source>
</reference>
<protein>
    <submittedName>
        <fullName evidence="2">Uncharacterized protein</fullName>
    </submittedName>
</protein>
<organism evidence="2 3">
    <name type="scientific">Nonomuraea roseoviolacea subsp. carminata</name>
    <dbReference type="NCBI Taxonomy" id="160689"/>
    <lineage>
        <taxon>Bacteria</taxon>
        <taxon>Bacillati</taxon>
        <taxon>Actinomycetota</taxon>
        <taxon>Actinomycetes</taxon>
        <taxon>Streptosporangiales</taxon>
        <taxon>Streptosporangiaceae</taxon>
        <taxon>Nonomuraea</taxon>
    </lineage>
</organism>
<comment type="caution">
    <text evidence="2">The sequence shown here is derived from an EMBL/GenBank/DDBJ whole genome shotgun (WGS) entry which is preliminary data.</text>
</comment>
<evidence type="ECO:0000313" key="2">
    <source>
        <dbReference type="EMBL" id="MCP2344044.1"/>
    </source>
</evidence>
<keyword evidence="1" id="KW-0732">Signal</keyword>
<evidence type="ECO:0000256" key="1">
    <source>
        <dbReference type="SAM" id="SignalP"/>
    </source>
</evidence>
<dbReference type="RefSeq" id="WP_253765016.1">
    <property type="nucleotide sequence ID" value="NZ_BAAAVE010000024.1"/>
</dbReference>
<evidence type="ECO:0000313" key="3">
    <source>
        <dbReference type="Proteomes" id="UP001320766"/>
    </source>
</evidence>
<keyword evidence="3" id="KW-1185">Reference proteome</keyword>
<feature type="chain" id="PRO_5046702790" evidence="1">
    <location>
        <begin position="32"/>
        <end position="242"/>
    </location>
</feature>
<dbReference type="Proteomes" id="UP001320766">
    <property type="component" value="Unassembled WGS sequence"/>
</dbReference>
<name>A0ABT1JTC5_9ACTN</name>
<accession>A0ABT1JTC5</accession>
<proteinExistence type="predicted"/>
<dbReference type="EMBL" id="JAMZEC010000001">
    <property type="protein sequence ID" value="MCP2344044.1"/>
    <property type="molecule type" value="Genomic_DNA"/>
</dbReference>